<dbReference type="InterPro" id="IPR046460">
    <property type="entry name" value="UNC80_C"/>
</dbReference>
<feature type="domain" description="Protein UNC80 C-terminal" evidence="2">
    <location>
        <begin position="403"/>
        <end position="690"/>
    </location>
</feature>
<evidence type="ECO:0000313" key="4">
    <source>
        <dbReference type="Proteomes" id="UP000789508"/>
    </source>
</evidence>
<reference evidence="3" key="1">
    <citation type="submission" date="2021-06" db="EMBL/GenBank/DDBJ databases">
        <authorList>
            <person name="Kallberg Y."/>
            <person name="Tangrot J."/>
            <person name="Rosling A."/>
        </authorList>
    </citation>
    <scope>NUCLEOTIDE SEQUENCE</scope>
    <source>
        <strain evidence="3">FL130A</strain>
    </source>
</reference>
<proteinExistence type="predicted"/>
<accession>A0A9N8YRJ4</accession>
<gene>
    <name evidence="3" type="ORF">ALEPTO_LOCUS480</name>
</gene>
<dbReference type="InterPro" id="IPR016024">
    <property type="entry name" value="ARM-type_fold"/>
</dbReference>
<dbReference type="OrthoDB" id="5584001at2759"/>
<evidence type="ECO:0000313" key="3">
    <source>
        <dbReference type="EMBL" id="CAG8443220.1"/>
    </source>
</evidence>
<dbReference type="AlphaFoldDB" id="A0A9N8YRJ4"/>
<dbReference type="Proteomes" id="UP000789508">
    <property type="component" value="Unassembled WGS sequence"/>
</dbReference>
<dbReference type="PANTHER" id="PTHR31781:SF1">
    <property type="entry name" value="PROTEIN UNC-80 HOMOLOG"/>
    <property type="match status" value="1"/>
</dbReference>
<evidence type="ECO:0000259" key="2">
    <source>
        <dbReference type="Pfam" id="PF20262"/>
    </source>
</evidence>
<feature type="compositionally biased region" description="Polar residues" evidence="1">
    <location>
        <begin position="1151"/>
        <end position="1164"/>
    </location>
</feature>
<dbReference type="PANTHER" id="PTHR31781">
    <property type="entry name" value="UNC80"/>
    <property type="match status" value="1"/>
</dbReference>
<feature type="domain" description="Protein UNC80 C-terminal" evidence="2">
    <location>
        <begin position="150"/>
        <end position="278"/>
    </location>
</feature>
<name>A0A9N8YRJ4_9GLOM</name>
<comment type="caution">
    <text evidence="3">The sequence shown here is derived from an EMBL/GenBank/DDBJ whole genome shotgun (WGS) entry which is preliminary data.</text>
</comment>
<dbReference type="GO" id="GO:0005261">
    <property type="term" value="F:monoatomic cation channel activity"/>
    <property type="evidence" value="ECO:0007669"/>
    <property type="project" value="TreeGrafter"/>
</dbReference>
<protein>
    <submittedName>
        <fullName evidence="3">2889_t:CDS:1</fullName>
    </submittedName>
</protein>
<sequence length="1278" mass="146142">MTLRKISSLFGHRQQILLHPNISNSTRRRLFRSNPAISFVPTDLGSSDMMVYDLIRGSKMKNTTSLTADVRRRIQELGWEEQDEIEQERIKRTTTPLSLLPTFFLDDDDLRNNEENASYQKTQEKIGTLRSSKTSLFINPTFNRRRAISISILSNISLLVVELLDDSHGGVYNLVKETIVYFLRDDPILFLRIYLSDLGKSDFQVQKELLNRLRILISMQHFFPPGFTYTLFNHLAGMLKWYARDDKKNGFALMVKTIPLMAELVTAINEMAVRDFRKNKIENILCNNGQFWFTEGIPISMFPRQMIDPQNRLNILDIPSELFEMAMLRIGHIQFMTNFLTKCPKESYSMKKMIHTFESIRDEFNNSIHVLSDEEPVMPNQKSNLSRTEFKAITRREKDSRLLSALRARAWLNFLQSLILGLYRNYNDRAELNKLLEGVNTIFLDHQNDFGIVSQTLVLYMKMITRFRRLFDTNRGYAMFIPALFKVFCESEKTQPIRLAITFSWHQFYKVHGESFIFQAIGSLSPLILKGFGKSLALGEWMCTSLYLLFKSLNDPIKWTDALGIQEEDLTEESDTVDNGVLDPAILLNNVNTALARRAGKIQEDTKIFALDDLLRLFLTIIAYDPGSSRAEQMVQILRYLLPHLMQESPMVKSMIDEGVNALTEVFLKFGKSAKLVAHSDTLSSNMTNNVLGENTGSFENIPNTARSSRVTEIATVQAYGKQWHQNDRITIKRYFLLLIQSYRKNGGILTDSIQNKLANIIRLILKDYSTTKRASTKFLKEYIVNVLLHNTTFEDGRRSITTFLRHLAPLFRQHYKTIDFSGFIDGITLIVTNKCGFALNDQGIASVVQEKFLSFGLSVALRPDWEEGERFQSLFCQSLAKLFVAMMMNSDQDVLIELEKYPPSHQFIAYILTPICLELDLENNLFTPMPTTLPSTNALRHQKHKAINYCNSKTRLSTVQAAALFMISFNALKIILLRAEMYITAVPGMWLHISQFIRKTLETSTMTQSKSGLYSRGSTPSISNANLLVNQPVTDVKQESGSNILINERINVMLNSQSITTAQKNLSVSSTALDFVLWTFLELIVFYKLPLNIYLRTFIHQKIDNLSSTNNSRNRQSFLDLASRPPSLNSTGSRESGRARWKSWGGPPASLQQNTSSHQMIKESSTTTSISKLDTEILPTANYEIGKHSDDNHYQISNTTTLGSTMINATLKSLHNVHKFMGYENGTNTHHNSFTKYPPLSSSSSSSPQELRSWTYLQAIHKLKEENLNVENSGYSW</sequence>
<dbReference type="EMBL" id="CAJVPS010000030">
    <property type="protein sequence ID" value="CAG8443220.1"/>
    <property type="molecule type" value="Genomic_DNA"/>
</dbReference>
<dbReference type="SUPFAM" id="SSF48371">
    <property type="entry name" value="ARM repeat"/>
    <property type="match status" value="1"/>
</dbReference>
<dbReference type="GO" id="GO:0034703">
    <property type="term" value="C:cation channel complex"/>
    <property type="evidence" value="ECO:0007669"/>
    <property type="project" value="TreeGrafter"/>
</dbReference>
<evidence type="ECO:0000256" key="1">
    <source>
        <dbReference type="SAM" id="MobiDB-lite"/>
    </source>
</evidence>
<organism evidence="3 4">
    <name type="scientific">Ambispora leptoticha</name>
    <dbReference type="NCBI Taxonomy" id="144679"/>
    <lineage>
        <taxon>Eukaryota</taxon>
        <taxon>Fungi</taxon>
        <taxon>Fungi incertae sedis</taxon>
        <taxon>Mucoromycota</taxon>
        <taxon>Glomeromycotina</taxon>
        <taxon>Glomeromycetes</taxon>
        <taxon>Archaeosporales</taxon>
        <taxon>Ambisporaceae</taxon>
        <taxon>Ambispora</taxon>
    </lineage>
</organism>
<dbReference type="Pfam" id="PF20262">
    <property type="entry name" value="UNC80_C"/>
    <property type="match status" value="2"/>
</dbReference>
<keyword evidence="4" id="KW-1185">Reference proteome</keyword>
<dbReference type="GO" id="GO:0055080">
    <property type="term" value="P:monoatomic cation homeostasis"/>
    <property type="evidence" value="ECO:0007669"/>
    <property type="project" value="TreeGrafter"/>
</dbReference>
<feature type="region of interest" description="Disordered" evidence="1">
    <location>
        <begin position="1119"/>
        <end position="1169"/>
    </location>
</feature>